<feature type="transmembrane region" description="Helical" evidence="1">
    <location>
        <begin position="62"/>
        <end position="81"/>
    </location>
</feature>
<dbReference type="STRING" id="1314781.A0A165D521"/>
<dbReference type="EMBL" id="KV426254">
    <property type="protein sequence ID" value="KZV83801.1"/>
    <property type="molecule type" value="Genomic_DNA"/>
</dbReference>
<keyword evidence="1" id="KW-0812">Transmembrane</keyword>
<feature type="transmembrane region" description="Helical" evidence="1">
    <location>
        <begin position="177"/>
        <end position="199"/>
    </location>
</feature>
<evidence type="ECO:0000313" key="2">
    <source>
        <dbReference type="EMBL" id="KZV83801.1"/>
    </source>
</evidence>
<keyword evidence="3" id="KW-1185">Reference proteome</keyword>
<evidence type="ECO:0008006" key="4">
    <source>
        <dbReference type="Google" id="ProtNLM"/>
    </source>
</evidence>
<sequence length="357" mass="39958">MSLADPSTWHPKESADDLWNERSFLAGILIGAVAYGVHATLFFTTLSILWKRKRSEWRDYNWIAFVLVLFTISSIANYGQLKFTQMIWIDNRDYPRGPSAYLVEQQTAFEARLVVGGYMVNGWLQDGLILYRFWIIFSGRRYIVALPTALFFGTIAVSTWLMTIISRQSYFEGTGAALLIAYYTLSVALNLFATVTISVKLWAARRRLRDVSTSISSSYLSVSAILIESAFLYTACGIAFLVPFGLGDPFQNVILPTLAQVESIAPLLIIMRVAQGHAWSPSVEDTQFATTSIALSTHRQHGSTQADREYEPHELLSLSMGRNEGSRNSTVKVDRRSTASAYDVEGGDQVFNLSTKH</sequence>
<feature type="transmembrane region" description="Helical" evidence="1">
    <location>
        <begin position="219"/>
        <end position="241"/>
    </location>
</feature>
<reference evidence="2 3" key="1">
    <citation type="journal article" date="2016" name="Mol. Biol. Evol.">
        <title>Comparative Genomics of Early-Diverging Mushroom-Forming Fungi Provides Insights into the Origins of Lignocellulose Decay Capabilities.</title>
        <authorList>
            <person name="Nagy L.G."/>
            <person name="Riley R."/>
            <person name="Tritt A."/>
            <person name="Adam C."/>
            <person name="Daum C."/>
            <person name="Floudas D."/>
            <person name="Sun H."/>
            <person name="Yadav J.S."/>
            <person name="Pangilinan J."/>
            <person name="Larsson K.H."/>
            <person name="Matsuura K."/>
            <person name="Barry K."/>
            <person name="Labutti K."/>
            <person name="Kuo R."/>
            <person name="Ohm R.A."/>
            <person name="Bhattacharya S.S."/>
            <person name="Shirouzu T."/>
            <person name="Yoshinaga Y."/>
            <person name="Martin F.M."/>
            <person name="Grigoriev I.V."/>
            <person name="Hibbett D.S."/>
        </authorList>
    </citation>
    <scope>NUCLEOTIDE SEQUENCE [LARGE SCALE GENOMIC DNA]</scope>
    <source>
        <strain evidence="2 3">HHB12029</strain>
    </source>
</reference>
<feature type="transmembrane region" description="Helical" evidence="1">
    <location>
        <begin position="111"/>
        <end position="131"/>
    </location>
</feature>
<dbReference type="AlphaFoldDB" id="A0A165D521"/>
<feature type="transmembrane region" description="Helical" evidence="1">
    <location>
        <begin position="24"/>
        <end position="50"/>
    </location>
</feature>
<evidence type="ECO:0000313" key="3">
    <source>
        <dbReference type="Proteomes" id="UP000077266"/>
    </source>
</evidence>
<dbReference type="OrthoDB" id="2641762at2759"/>
<keyword evidence="1" id="KW-0472">Membrane</keyword>
<keyword evidence="1" id="KW-1133">Transmembrane helix</keyword>
<dbReference type="InParanoid" id="A0A165D521"/>
<dbReference type="Proteomes" id="UP000077266">
    <property type="component" value="Unassembled WGS sequence"/>
</dbReference>
<protein>
    <recommendedName>
        <fullName evidence="4">Family A G protein-coupled receptor-like protein</fullName>
    </recommendedName>
</protein>
<feature type="transmembrane region" description="Helical" evidence="1">
    <location>
        <begin position="143"/>
        <end position="165"/>
    </location>
</feature>
<proteinExistence type="predicted"/>
<evidence type="ECO:0000256" key="1">
    <source>
        <dbReference type="SAM" id="Phobius"/>
    </source>
</evidence>
<organism evidence="2 3">
    <name type="scientific">Exidia glandulosa HHB12029</name>
    <dbReference type="NCBI Taxonomy" id="1314781"/>
    <lineage>
        <taxon>Eukaryota</taxon>
        <taxon>Fungi</taxon>
        <taxon>Dikarya</taxon>
        <taxon>Basidiomycota</taxon>
        <taxon>Agaricomycotina</taxon>
        <taxon>Agaricomycetes</taxon>
        <taxon>Auriculariales</taxon>
        <taxon>Exidiaceae</taxon>
        <taxon>Exidia</taxon>
    </lineage>
</organism>
<gene>
    <name evidence="2" type="ORF">EXIGLDRAFT_842663</name>
</gene>
<accession>A0A165D521</accession>
<name>A0A165D521_EXIGL</name>